<dbReference type="Gene3D" id="3.40.50.2300">
    <property type="match status" value="1"/>
</dbReference>
<dbReference type="Proteomes" id="UP000646365">
    <property type="component" value="Unassembled WGS sequence"/>
</dbReference>
<dbReference type="EMBL" id="BMJQ01000004">
    <property type="protein sequence ID" value="GGF12459.1"/>
    <property type="molecule type" value="Genomic_DNA"/>
</dbReference>
<dbReference type="SUPFAM" id="SSF52172">
    <property type="entry name" value="CheY-like"/>
    <property type="match status" value="1"/>
</dbReference>
<feature type="domain" description="Response regulatory" evidence="7">
    <location>
        <begin position="2"/>
        <end position="115"/>
    </location>
</feature>
<keyword evidence="3 6" id="KW-0238">DNA-binding</keyword>
<dbReference type="Pfam" id="PF00072">
    <property type="entry name" value="Response_reg"/>
    <property type="match status" value="1"/>
</dbReference>
<dbReference type="SMART" id="SM00448">
    <property type="entry name" value="REC"/>
    <property type="match status" value="1"/>
</dbReference>
<evidence type="ECO:0000313" key="10">
    <source>
        <dbReference type="Proteomes" id="UP000646365"/>
    </source>
</evidence>
<evidence type="ECO:0000256" key="2">
    <source>
        <dbReference type="ARBA" id="ARBA00023015"/>
    </source>
</evidence>
<gene>
    <name evidence="9" type="ORF">GCM10011611_17630</name>
</gene>
<protein>
    <recommendedName>
        <fullName evidence="11">Response regulator transcription factor</fullName>
    </recommendedName>
</protein>
<keyword evidence="10" id="KW-1185">Reference proteome</keyword>
<dbReference type="GO" id="GO:0032993">
    <property type="term" value="C:protein-DNA complex"/>
    <property type="evidence" value="ECO:0007669"/>
    <property type="project" value="TreeGrafter"/>
</dbReference>
<keyword evidence="4" id="KW-0804">Transcription</keyword>
<evidence type="ECO:0000259" key="7">
    <source>
        <dbReference type="PROSITE" id="PS50110"/>
    </source>
</evidence>
<dbReference type="PANTHER" id="PTHR48111">
    <property type="entry name" value="REGULATOR OF RPOS"/>
    <property type="match status" value="1"/>
</dbReference>
<dbReference type="InterPro" id="IPR039420">
    <property type="entry name" value="WalR-like"/>
</dbReference>
<dbReference type="GO" id="GO:0000976">
    <property type="term" value="F:transcription cis-regulatory region binding"/>
    <property type="evidence" value="ECO:0007669"/>
    <property type="project" value="TreeGrafter"/>
</dbReference>
<comment type="caution">
    <text evidence="9">The sequence shown here is derived from an EMBL/GenBank/DDBJ whole genome shotgun (WGS) entry which is preliminary data.</text>
</comment>
<evidence type="ECO:0008006" key="11">
    <source>
        <dbReference type="Google" id="ProtNLM"/>
    </source>
</evidence>
<evidence type="ECO:0000256" key="1">
    <source>
        <dbReference type="ARBA" id="ARBA00023012"/>
    </source>
</evidence>
<dbReference type="PROSITE" id="PS51755">
    <property type="entry name" value="OMPR_PHOB"/>
    <property type="match status" value="1"/>
</dbReference>
<feature type="DNA-binding region" description="OmpR/PhoB-type" evidence="6">
    <location>
        <begin position="123"/>
        <end position="165"/>
    </location>
</feature>
<dbReference type="InterPro" id="IPR001789">
    <property type="entry name" value="Sig_transdc_resp-reg_receiver"/>
</dbReference>
<proteinExistence type="predicted"/>
<dbReference type="RefSeq" id="WP_189044733.1">
    <property type="nucleotide sequence ID" value="NZ_BMJQ01000004.1"/>
</dbReference>
<keyword evidence="5" id="KW-0597">Phosphoprotein</keyword>
<keyword evidence="1" id="KW-0902">Two-component regulatory system</keyword>
<sequence length="165" mass="17970">MRALIIEDNPNTSGSLAFMLKTEGFACQIVALGQDGLGSNARECDIILLDLDLPDMDGFEVARRFRAAGVLTPILMVSGLDGLDHKIKALEFGADDFLAKPFAKSELLTRTHALIRRANGEPDTVIQSGRIVINVDARTAQVDGKPIRLTEGEFAVLLERVAREH</sequence>
<name>A0A8J2YRJ4_9PROT</name>
<evidence type="ECO:0000259" key="8">
    <source>
        <dbReference type="PROSITE" id="PS51755"/>
    </source>
</evidence>
<evidence type="ECO:0000313" key="9">
    <source>
        <dbReference type="EMBL" id="GGF12459.1"/>
    </source>
</evidence>
<evidence type="ECO:0000256" key="4">
    <source>
        <dbReference type="ARBA" id="ARBA00023163"/>
    </source>
</evidence>
<evidence type="ECO:0000256" key="3">
    <source>
        <dbReference type="ARBA" id="ARBA00023125"/>
    </source>
</evidence>
<dbReference type="AlphaFoldDB" id="A0A8J2YRJ4"/>
<dbReference type="PROSITE" id="PS50110">
    <property type="entry name" value="RESPONSE_REGULATORY"/>
    <property type="match status" value="1"/>
</dbReference>
<evidence type="ECO:0000256" key="6">
    <source>
        <dbReference type="PROSITE-ProRule" id="PRU01091"/>
    </source>
</evidence>
<reference evidence="9" key="2">
    <citation type="submission" date="2020-09" db="EMBL/GenBank/DDBJ databases">
        <authorList>
            <person name="Sun Q."/>
            <person name="Zhou Y."/>
        </authorList>
    </citation>
    <scope>NUCLEOTIDE SEQUENCE</scope>
    <source>
        <strain evidence="9">CGMCC 1.15725</strain>
    </source>
</reference>
<organism evidence="9 10">
    <name type="scientific">Aliidongia dinghuensis</name>
    <dbReference type="NCBI Taxonomy" id="1867774"/>
    <lineage>
        <taxon>Bacteria</taxon>
        <taxon>Pseudomonadati</taxon>
        <taxon>Pseudomonadota</taxon>
        <taxon>Alphaproteobacteria</taxon>
        <taxon>Rhodospirillales</taxon>
        <taxon>Dongiaceae</taxon>
        <taxon>Aliidongia</taxon>
    </lineage>
</organism>
<evidence type="ECO:0000256" key="5">
    <source>
        <dbReference type="PROSITE-ProRule" id="PRU00169"/>
    </source>
</evidence>
<dbReference type="InterPro" id="IPR011006">
    <property type="entry name" value="CheY-like_superfamily"/>
</dbReference>
<dbReference type="GO" id="GO:0000156">
    <property type="term" value="F:phosphorelay response regulator activity"/>
    <property type="evidence" value="ECO:0007669"/>
    <property type="project" value="TreeGrafter"/>
</dbReference>
<dbReference type="GO" id="GO:0005829">
    <property type="term" value="C:cytosol"/>
    <property type="evidence" value="ECO:0007669"/>
    <property type="project" value="TreeGrafter"/>
</dbReference>
<reference evidence="9" key="1">
    <citation type="journal article" date="2014" name="Int. J. Syst. Evol. Microbiol.">
        <title>Complete genome sequence of Corynebacterium casei LMG S-19264T (=DSM 44701T), isolated from a smear-ripened cheese.</title>
        <authorList>
            <consortium name="US DOE Joint Genome Institute (JGI-PGF)"/>
            <person name="Walter F."/>
            <person name="Albersmeier A."/>
            <person name="Kalinowski J."/>
            <person name="Ruckert C."/>
        </authorList>
    </citation>
    <scope>NUCLEOTIDE SEQUENCE</scope>
    <source>
        <strain evidence="9">CGMCC 1.15725</strain>
    </source>
</reference>
<dbReference type="PANTHER" id="PTHR48111:SF22">
    <property type="entry name" value="REGULATOR OF RPOS"/>
    <property type="match status" value="1"/>
</dbReference>
<dbReference type="GO" id="GO:0006355">
    <property type="term" value="P:regulation of DNA-templated transcription"/>
    <property type="evidence" value="ECO:0007669"/>
    <property type="project" value="InterPro"/>
</dbReference>
<feature type="domain" description="OmpR/PhoB-type" evidence="8">
    <location>
        <begin position="123"/>
        <end position="165"/>
    </location>
</feature>
<feature type="modified residue" description="4-aspartylphosphate" evidence="5">
    <location>
        <position position="50"/>
    </location>
</feature>
<keyword evidence="2" id="KW-0805">Transcription regulation</keyword>
<dbReference type="InterPro" id="IPR001867">
    <property type="entry name" value="OmpR/PhoB-type_DNA-bd"/>
</dbReference>
<accession>A0A8J2YRJ4</accession>